<dbReference type="InterPro" id="IPR044412">
    <property type="entry name" value="PRDM17_PR-SET"/>
</dbReference>
<dbReference type="CDD" id="cd10520">
    <property type="entry name" value="PR-SET_PRDM17"/>
    <property type="match status" value="1"/>
</dbReference>
<feature type="compositionally biased region" description="Basic residues" evidence="1">
    <location>
        <begin position="110"/>
        <end position="131"/>
    </location>
</feature>
<keyword evidence="3" id="KW-1185">Reference proteome</keyword>
<dbReference type="AlphaFoldDB" id="A0A674HZA3"/>
<feature type="region of interest" description="Disordered" evidence="1">
    <location>
        <begin position="241"/>
        <end position="272"/>
    </location>
</feature>
<feature type="compositionally biased region" description="Pro residues" evidence="1">
    <location>
        <begin position="72"/>
        <end position="97"/>
    </location>
</feature>
<dbReference type="Gene3D" id="2.170.270.10">
    <property type="entry name" value="SET domain"/>
    <property type="match status" value="1"/>
</dbReference>
<evidence type="ECO:0000313" key="3">
    <source>
        <dbReference type="Proteomes" id="UP000472274"/>
    </source>
</evidence>
<reference evidence="2" key="2">
    <citation type="submission" date="2025-09" db="UniProtKB">
        <authorList>
            <consortium name="Ensembl"/>
        </authorList>
    </citation>
    <scope>IDENTIFICATION</scope>
</reference>
<dbReference type="InParanoid" id="A0A674HZA3"/>
<proteinExistence type="predicted"/>
<evidence type="ECO:0000313" key="2">
    <source>
        <dbReference type="Ensembl" id="ENSTMTP00000001128.1"/>
    </source>
</evidence>
<dbReference type="InterPro" id="IPR046341">
    <property type="entry name" value="SET_dom_sf"/>
</dbReference>
<protein>
    <submittedName>
        <fullName evidence="2">Uncharacterized protein</fullName>
    </submittedName>
</protein>
<name>A0A674HZA3_9SAUR</name>
<dbReference type="Ensembl" id="ENSTMTT00000001160.1">
    <property type="protein sequence ID" value="ENSTMTP00000001128.1"/>
    <property type="gene ID" value="ENSTMTG00000000932.1"/>
</dbReference>
<accession>A0A674HZA3</accession>
<reference evidence="2" key="1">
    <citation type="submission" date="2025-08" db="UniProtKB">
        <authorList>
            <consortium name="Ensembl"/>
        </authorList>
    </citation>
    <scope>IDENTIFICATION</scope>
</reference>
<organism evidence="2 3">
    <name type="scientific">Terrapene triunguis</name>
    <name type="common">Three-toed box turtle</name>
    <dbReference type="NCBI Taxonomy" id="2587831"/>
    <lineage>
        <taxon>Eukaryota</taxon>
        <taxon>Metazoa</taxon>
        <taxon>Chordata</taxon>
        <taxon>Craniata</taxon>
        <taxon>Vertebrata</taxon>
        <taxon>Euteleostomi</taxon>
        <taxon>Archelosauria</taxon>
        <taxon>Testudinata</taxon>
        <taxon>Testudines</taxon>
        <taxon>Cryptodira</taxon>
        <taxon>Durocryptodira</taxon>
        <taxon>Testudinoidea</taxon>
        <taxon>Emydidae</taxon>
        <taxon>Terrapene</taxon>
    </lineage>
</organism>
<feature type="region of interest" description="Disordered" evidence="1">
    <location>
        <begin position="1"/>
        <end position="172"/>
    </location>
</feature>
<evidence type="ECO:0000256" key="1">
    <source>
        <dbReference type="SAM" id="MobiDB-lite"/>
    </source>
</evidence>
<sequence>MDSPAPLPRAGSFADVSSLTPRLPARGARTAIPSAPGPTPRHCPLTARSRAKPRGDPRSPGGQCPAPTARPRSPPGPEPRRPAPPPQYLPQHRPPPDIATAASAPSPVGRSRRFPPVKPAHKHPPPNRKRNPLSMETAARPHSPLPVPDAFWVPRESGPDAAVGSADGSAPKWAARRGDRVLGSGRSRPELGRRAPLRCSRRLRSRAGMERSHLGEWHGRRWPGKRGLPWGLRLPCNAAAPLSPAGREQRPVRGHPGRIRDPPAQPGASCGALRSLPPGLALGPSLAQEPGMGVWCVGRALSPGALFGPRAEGKLDCAAETAPSEAIQSGCCCSDESICVRSPSWRSLVKRGRGEDEANVALVWISGRLHIRVRHPIAAGTELLYWPTEAQAGPAQVEGRMLQSVSEGIAVPDEKKPK</sequence>
<dbReference type="Proteomes" id="UP000472274">
    <property type="component" value="Unplaced"/>
</dbReference>